<organism evidence="2 3">
    <name type="scientific">Tropilaelaps mercedesae</name>
    <dbReference type="NCBI Taxonomy" id="418985"/>
    <lineage>
        <taxon>Eukaryota</taxon>
        <taxon>Metazoa</taxon>
        <taxon>Ecdysozoa</taxon>
        <taxon>Arthropoda</taxon>
        <taxon>Chelicerata</taxon>
        <taxon>Arachnida</taxon>
        <taxon>Acari</taxon>
        <taxon>Parasitiformes</taxon>
        <taxon>Mesostigmata</taxon>
        <taxon>Gamasina</taxon>
        <taxon>Dermanyssoidea</taxon>
        <taxon>Laelapidae</taxon>
        <taxon>Tropilaelaps</taxon>
    </lineage>
</organism>
<evidence type="ECO:0000259" key="1">
    <source>
        <dbReference type="SMART" id="SM01349"/>
    </source>
</evidence>
<name>A0A1V9X1X7_9ACAR</name>
<dbReference type="InterPro" id="IPR024395">
    <property type="entry name" value="CLASP_N_dom"/>
</dbReference>
<dbReference type="SMART" id="SM01349">
    <property type="entry name" value="TOG"/>
    <property type="match status" value="1"/>
</dbReference>
<dbReference type="Proteomes" id="UP000192247">
    <property type="component" value="Unassembled WGS sequence"/>
</dbReference>
<feature type="domain" description="TOG" evidence="1">
    <location>
        <begin position="1"/>
        <end position="168"/>
    </location>
</feature>
<gene>
    <name evidence="2" type="ORF">BIW11_13639</name>
</gene>
<dbReference type="STRING" id="418985.A0A1V9X1X7"/>
<dbReference type="EMBL" id="MNPL01029456">
    <property type="protein sequence ID" value="OQR67242.1"/>
    <property type="molecule type" value="Genomic_DNA"/>
</dbReference>
<dbReference type="InterPro" id="IPR034085">
    <property type="entry name" value="TOG"/>
</dbReference>
<dbReference type="InterPro" id="IPR011989">
    <property type="entry name" value="ARM-like"/>
</dbReference>
<sequence>MESAGGVLDPLIAQMGKQDIRLKLKIGEDLMTWTDNAANSLHGEDVGALIDGLISWLGSSNSKIQQNGLEVLSRVVVRQREDFRPYISSVLPACTDRMGDAKEVIRDTNADLLNKMMEVTSPQYILDRLTGAYTHKNFRVREEILLLMQDTVMRWVLVLRTYPHKPLPLTMYR</sequence>
<evidence type="ECO:0000313" key="3">
    <source>
        <dbReference type="Proteomes" id="UP000192247"/>
    </source>
</evidence>
<proteinExistence type="predicted"/>
<dbReference type="GO" id="GO:0000226">
    <property type="term" value="P:microtubule cytoskeleton organization"/>
    <property type="evidence" value="ECO:0007669"/>
    <property type="project" value="UniProtKB-ARBA"/>
</dbReference>
<comment type="caution">
    <text evidence="2">The sequence shown here is derived from an EMBL/GenBank/DDBJ whole genome shotgun (WGS) entry which is preliminary data.</text>
</comment>
<protein>
    <submittedName>
        <fullName evidence="2">CLIP-associating protein 1-like</fullName>
    </submittedName>
</protein>
<accession>A0A1V9X1X7</accession>
<keyword evidence="3" id="KW-1185">Reference proteome</keyword>
<dbReference type="SUPFAM" id="SSF48371">
    <property type="entry name" value="ARM repeat"/>
    <property type="match status" value="1"/>
</dbReference>
<dbReference type="InterPro" id="IPR016024">
    <property type="entry name" value="ARM-type_fold"/>
</dbReference>
<reference evidence="2 3" key="1">
    <citation type="journal article" date="2017" name="Gigascience">
        <title>Draft genome of the honey bee ectoparasitic mite, Tropilaelaps mercedesae, is shaped by the parasitic life history.</title>
        <authorList>
            <person name="Dong X."/>
            <person name="Armstrong S.D."/>
            <person name="Xia D."/>
            <person name="Makepeace B.L."/>
            <person name="Darby A.C."/>
            <person name="Kadowaki T."/>
        </authorList>
    </citation>
    <scope>NUCLEOTIDE SEQUENCE [LARGE SCALE GENOMIC DNA]</scope>
    <source>
        <strain evidence="2">Wuxi-XJTLU</strain>
    </source>
</reference>
<evidence type="ECO:0000313" key="2">
    <source>
        <dbReference type="EMBL" id="OQR67242.1"/>
    </source>
</evidence>
<dbReference type="Pfam" id="PF12348">
    <property type="entry name" value="CLASP_N"/>
    <property type="match status" value="1"/>
</dbReference>
<dbReference type="AlphaFoldDB" id="A0A1V9X1X7"/>
<dbReference type="Gene3D" id="1.25.10.10">
    <property type="entry name" value="Leucine-rich Repeat Variant"/>
    <property type="match status" value="1"/>
</dbReference>
<dbReference type="InParanoid" id="A0A1V9X1X7"/>
<dbReference type="OrthoDB" id="46159at2759"/>